<gene>
    <name evidence="2" type="ORF">DK389_14740</name>
</gene>
<reference evidence="3" key="1">
    <citation type="submission" date="2018-05" db="EMBL/GenBank/DDBJ databases">
        <title>Complete Genome Sequence of Methylobacterium sp. 17SD2-17.</title>
        <authorList>
            <person name="Srinivasan S."/>
        </authorList>
    </citation>
    <scope>NUCLEOTIDE SEQUENCE [LARGE SCALE GENOMIC DNA]</scope>
    <source>
        <strain evidence="3">17SD2-17</strain>
    </source>
</reference>
<dbReference type="Proteomes" id="UP000245926">
    <property type="component" value="Chromosome"/>
</dbReference>
<feature type="region of interest" description="Disordered" evidence="1">
    <location>
        <begin position="19"/>
        <end position="83"/>
    </location>
</feature>
<evidence type="ECO:0000313" key="2">
    <source>
        <dbReference type="EMBL" id="AWN41538.1"/>
    </source>
</evidence>
<evidence type="ECO:0000256" key="1">
    <source>
        <dbReference type="SAM" id="MobiDB-lite"/>
    </source>
</evidence>
<feature type="compositionally biased region" description="Polar residues" evidence="1">
    <location>
        <begin position="33"/>
        <end position="44"/>
    </location>
</feature>
<sequence>MERRGFTTRTKALIAAALKQAASQDRDGADAGTSPSSGGNTVSFAQLQRLRAARHALGRASSELSDDQGRGTAAPGQPLRLIG</sequence>
<dbReference type="EMBL" id="CP029550">
    <property type="protein sequence ID" value="AWN41538.1"/>
    <property type="molecule type" value="Genomic_DNA"/>
</dbReference>
<name>A0A2U8W7H1_9HYPH</name>
<protein>
    <submittedName>
        <fullName evidence="2">Uncharacterized protein</fullName>
    </submittedName>
</protein>
<accession>A0A2U8W7H1</accession>
<keyword evidence="3" id="KW-1185">Reference proteome</keyword>
<dbReference type="KEGG" id="mets:DK389_14740"/>
<proteinExistence type="predicted"/>
<dbReference type="AlphaFoldDB" id="A0A2U8W7H1"/>
<organism evidence="2 3">
    <name type="scientific">Methylobacterium durans</name>
    <dbReference type="NCBI Taxonomy" id="2202825"/>
    <lineage>
        <taxon>Bacteria</taxon>
        <taxon>Pseudomonadati</taxon>
        <taxon>Pseudomonadota</taxon>
        <taxon>Alphaproteobacteria</taxon>
        <taxon>Hyphomicrobiales</taxon>
        <taxon>Methylobacteriaceae</taxon>
        <taxon>Methylobacterium</taxon>
    </lineage>
</organism>
<evidence type="ECO:0000313" key="3">
    <source>
        <dbReference type="Proteomes" id="UP000245926"/>
    </source>
</evidence>